<evidence type="ECO:0000313" key="2">
    <source>
        <dbReference type="EnsemblMetazoa" id="Aqu2.1.29589_001"/>
    </source>
</evidence>
<dbReference type="OMA" id="NQNKCEF"/>
<dbReference type="FunFam" id="3.30.70.270:FF:000003">
    <property type="entry name" value="Transposon Ty3-G Gag-Pol polyprotein"/>
    <property type="match status" value="1"/>
</dbReference>
<dbReference type="InterPro" id="IPR000477">
    <property type="entry name" value="RT_dom"/>
</dbReference>
<proteinExistence type="predicted"/>
<sequence length="82" mass="9472">MPFWLRNAAQTFQRFINKVLQGLYHTYAYIDDASANEAEHKKHLQEVFTRLRENGIVVNQNKCEFGVCTLTFLGHTIVKSGI</sequence>
<feature type="domain" description="Reverse transcriptase" evidence="1">
    <location>
        <begin position="1"/>
        <end position="77"/>
    </location>
</feature>
<evidence type="ECO:0000259" key="1">
    <source>
        <dbReference type="Pfam" id="PF00078"/>
    </source>
</evidence>
<dbReference type="InterPro" id="IPR043128">
    <property type="entry name" value="Rev_trsase/Diguanyl_cyclase"/>
</dbReference>
<name>A0A1X7UPZ6_AMPQE</name>
<dbReference type="InterPro" id="IPR043502">
    <property type="entry name" value="DNA/RNA_pol_sf"/>
</dbReference>
<dbReference type="eggNOG" id="KOG0017">
    <property type="taxonomic scope" value="Eukaryota"/>
</dbReference>
<dbReference type="InParanoid" id="A0A1X7UPZ6"/>
<dbReference type="AlphaFoldDB" id="A0A1X7UPZ6"/>
<organism evidence="2">
    <name type="scientific">Amphimedon queenslandica</name>
    <name type="common">Sponge</name>
    <dbReference type="NCBI Taxonomy" id="400682"/>
    <lineage>
        <taxon>Eukaryota</taxon>
        <taxon>Metazoa</taxon>
        <taxon>Porifera</taxon>
        <taxon>Demospongiae</taxon>
        <taxon>Heteroscleromorpha</taxon>
        <taxon>Haplosclerida</taxon>
        <taxon>Niphatidae</taxon>
        <taxon>Amphimedon</taxon>
    </lineage>
</organism>
<dbReference type="EnsemblMetazoa" id="Aqu2.1.29589_001">
    <property type="protein sequence ID" value="Aqu2.1.29589_001"/>
    <property type="gene ID" value="Aqu2.1.29589"/>
</dbReference>
<dbReference type="CDD" id="cd01647">
    <property type="entry name" value="RT_LTR"/>
    <property type="match status" value="1"/>
</dbReference>
<dbReference type="PANTHER" id="PTHR37984:SF5">
    <property type="entry name" value="PROTEIN NYNRIN-LIKE"/>
    <property type="match status" value="1"/>
</dbReference>
<protein>
    <recommendedName>
        <fullName evidence="1">Reverse transcriptase domain-containing protein</fullName>
    </recommendedName>
</protein>
<accession>A0A1X7UPZ6</accession>
<dbReference type="Gene3D" id="3.30.70.270">
    <property type="match status" value="1"/>
</dbReference>
<reference evidence="2" key="1">
    <citation type="submission" date="2017-05" db="UniProtKB">
        <authorList>
            <consortium name="EnsemblMetazoa"/>
        </authorList>
    </citation>
    <scope>IDENTIFICATION</scope>
</reference>
<dbReference type="InterPro" id="IPR050951">
    <property type="entry name" value="Retrovirus_Pol_polyprotein"/>
</dbReference>
<dbReference type="Pfam" id="PF00078">
    <property type="entry name" value="RVT_1"/>
    <property type="match status" value="1"/>
</dbReference>
<dbReference type="SUPFAM" id="SSF56672">
    <property type="entry name" value="DNA/RNA polymerases"/>
    <property type="match status" value="1"/>
</dbReference>
<dbReference type="PANTHER" id="PTHR37984">
    <property type="entry name" value="PROTEIN CBG26694"/>
    <property type="match status" value="1"/>
</dbReference>